<dbReference type="SMART" id="SM00487">
    <property type="entry name" value="DEXDc"/>
    <property type="match status" value="1"/>
</dbReference>
<evidence type="ECO:0000259" key="13">
    <source>
        <dbReference type="PROSITE" id="PS51194"/>
    </source>
</evidence>
<comment type="catalytic activity">
    <reaction evidence="9 10">
        <text>Couples ATP hydrolysis with the unwinding of duplex DNA by translocating in the 3'-5' direction.</text>
        <dbReference type="EC" id="5.6.2.4"/>
    </reaction>
</comment>
<dbReference type="Pfam" id="PF09382">
    <property type="entry name" value="RQC"/>
    <property type="match status" value="1"/>
</dbReference>
<keyword evidence="10" id="KW-0539">Nucleus</keyword>
<dbReference type="PROSITE" id="PS51192">
    <property type="entry name" value="HELICASE_ATP_BIND_1"/>
    <property type="match status" value="1"/>
</dbReference>
<evidence type="ECO:0000256" key="1">
    <source>
        <dbReference type="ARBA" id="ARBA00005446"/>
    </source>
</evidence>
<dbReference type="InterPro" id="IPR014001">
    <property type="entry name" value="Helicase_ATP-bd"/>
</dbReference>
<evidence type="ECO:0000256" key="10">
    <source>
        <dbReference type="RuleBase" id="RU364117"/>
    </source>
</evidence>
<dbReference type="GO" id="GO:0005524">
    <property type="term" value="F:ATP binding"/>
    <property type="evidence" value="ECO:0007669"/>
    <property type="project" value="UniProtKB-KW"/>
</dbReference>
<feature type="compositionally biased region" description="Low complexity" evidence="11">
    <location>
        <begin position="658"/>
        <end position="671"/>
    </location>
</feature>
<organism evidence="14 15">
    <name type="scientific">Mortierella alpina</name>
    <name type="common">Oleaginous fungus</name>
    <name type="synonym">Mortierella renispora</name>
    <dbReference type="NCBI Taxonomy" id="64518"/>
    <lineage>
        <taxon>Eukaryota</taxon>
        <taxon>Fungi</taxon>
        <taxon>Fungi incertae sedis</taxon>
        <taxon>Mucoromycota</taxon>
        <taxon>Mortierellomycotina</taxon>
        <taxon>Mortierellomycetes</taxon>
        <taxon>Mortierellales</taxon>
        <taxon>Mortierellaceae</taxon>
        <taxon>Mortierella</taxon>
    </lineage>
</organism>
<comment type="catalytic activity">
    <reaction evidence="10">
        <text>ATP + H2O = ADP + phosphate + H(+)</text>
        <dbReference type="Rhea" id="RHEA:13065"/>
        <dbReference type="ChEBI" id="CHEBI:15377"/>
        <dbReference type="ChEBI" id="CHEBI:15378"/>
        <dbReference type="ChEBI" id="CHEBI:30616"/>
        <dbReference type="ChEBI" id="CHEBI:43474"/>
        <dbReference type="ChEBI" id="CHEBI:456216"/>
    </reaction>
</comment>
<feature type="compositionally biased region" description="Acidic residues" evidence="11">
    <location>
        <begin position="709"/>
        <end position="725"/>
    </location>
</feature>
<dbReference type="Pfam" id="PF16124">
    <property type="entry name" value="RecQ_Zn_bind"/>
    <property type="match status" value="1"/>
</dbReference>
<evidence type="ECO:0000313" key="14">
    <source>
        <dbReference type="EMBL" id="KAG9322338.1"/>
    </source>
</evidence>
<dbReference type="InterPro" id="IPR001650">
    <property type="entry name" value="Helicase_C-like"/>
</dbReference>
<evidence type="ECO:0000256" key="7">
    <source>
        <dbReference type="ARBA" id="ARBA00023125"/>
    </source>
</evidence>
<evidence type="ECO:0000259" key="12">
    <source>
        <dbReference type="PROSITE" id="PS51192"/>
    </source>
</evidence>
<comment type="similarity">
    <text evidence="1 10">Belongs to the helicase family. RecQ subfamily.</text>
</comment>
<evidence type="ECO:0000256" key="6">
    <source>
        <dbReference type="ARBA" id="ARBA00022840"/>
    </source>
</evidence>
<dbReference type="GO" id="GO:0016787">
    <property type="term" value="F:hydrolase activity"/>
    <property type="evidence" value="ECO:0007669"/>
    <property type="project" value="UniProtKB-KW"/>
</dbReference>
<sequence length="767" mass="85329">MSGPADQGDDDMAVQQEIKSIDHELLLIEDQIMELECRRAELEEHRASLSASLSSSNSTRKAAKTGHRLATTRDYAREDFDWSQEMKDLAERHWGIKRWRDKQLQAMNASLDQRDTFVLMPTGKSYIHGLQQTLPALISPGITLVVSPLLSLIRDQAFHLEEAGIGVGMLTSYTTTVESKRIMDAMLGPVKPKSGSSKRKSETAMDDKASDSAGDAALRLVYVTPEKISKSKRFMNHLEKVYAAGRLSRIVVDECHCCSNLGHDFRPDYKKLGILRVLFPNTPIMALTATAPPSVIESVLATLNMRSFDQPGGTLFFDTPLFRPNLTYTVKTRPSSNQDTFNFLVNYIQSKHDRANGILYCLSKKDTHVFAAGIAEASQGRIRTSAYHADIEDAQKELIHERWRDGRIQVVCATIAFGLGINHPNVRCGSDENTNVVFIGYYQESGRAGRDGLPAECLLLYRDQDASRLSTLCITEPEGISNVYSMVKYAQDVRTCRHQMFDRHFSKHLATRLPPCGFCDNCVLAGSDVVTEDIKVEVRALCVLVDRLGLVNERVTLNKLVEAWRGVGSLRAIAKVARDECSTTVAAKRANKDDYERIINFLILNGYLREDFHFTAYSTLAYIVKGPRSSAFLTNHSPSTLPAVNMDFGRGNSRTAEDTTTGSAGSSTQGAKQKTRPDKKSVTDDVMARQGAEEDVDLFVGEIQQILDDESWPDVGQEDDQDEEGVSPMARSKRKRARLGTAERTSFRAAKGRRAVIAVESDDEDFV</sequence>
<feature type="compositionally biased region" description="Basic and acidic residues" evidence="11">
    <location>
        <begin position="199"/>
        <end position="210"/>
    </location>
</feature>
<dbReference type="EC" id="5.6.2.4" evidence="10"/>
<dbReference type="InterPro" id="IPR036388">
    <property type="entry name" value="WH-like_DNA-bd_sf"/>
</dbReference>
<proteinExistence type="inferred from homology"/>
<dbReference type="SUPFAM" id="SSF52540">
    <property type="entry name" value="P-loop containing nucleoside triphosphate hydrolases"/>
    <property type="match status" value="1"/>
</dbReference>
<protein>
    <recommendedName>
        <fullName evidence="10">ATP-dependent DNA helicase</fullName>
        <ecNumber evidence="10">5.6.2.4</ecNumber>
    </recommendedName>
</protein>
<dbReference type="GO" id="GO:0000724">
    <property type="term" value="P:double-strand break repair via homologous recombination"/>
    <property type="evidence" value="ECO:0007669"/>
    <property type="project" value="TreeGrafter"/>
</dbReference>
<dbReference type="InterPro" id="IPR011545">
    <property type="entry name" value="DEAD/DEAH_box_helicase_dom"/>
</dbReference>
<feature type="region of interest" description="Disordered" evidence="11">
    <location>
        <begin position="643"/>
        <end position="685"/>
    </location>
</feature>
<keyword evidence="8" id="KW-0413">Isomerase</keyword>
<keyword evidence="7" id="KW-0238">DNA-binding</keyword>
<feature type="region of interest" description="Disordered" evidence="11">
    <location>
        <begin position="709"/>
        <end position="752"/>
    </location>
</feature>
<feature type="region of interest" description="Disordered" evidence="11">
    <location>
        <begin position="49"/>
        <end position="68"/>
    </location>
</feature>
<dbReference type="Proteomes" id="UP000717515">
    <property type="component" value="Unassembled WGS sequence"/>
</dbReference>
<keyword evidence="4 10" id="KW-0378">Hydrolase</keyword>
<dbReference type="Gene3D" id="1.10.10.10">
    <property type="entry name" value="Winged helix-like DNA-binding domain superfamily/Winged helix DNA-binding domain"/>
    <property type="match status" value="1"/>
</dbReference>
<keyword evidence="2" id="KW-0479">Metal-binding</keyword>
<keyword evidence="3 10" id="KW-0547">Nucleotide-binding</keyword>
<evidence type="ECO:0000256" key="8">
    <source>
        <dbReference type="ARBA" id="ARBA00023235"/>
    </source>
</evidence>
<evidence type="ECO:0000256" key="2">
    <source>
        <dbReference type="ARBA" id="ARBA00022723"/>
    </source>
</evidence>
<evidence type="ECO:0000313" key="15">
    <source>
        <dbReference type="Proteomes" id="UP000717515"/>
    </source>
</evidence>
<dbReference type="InterPro" id="IPR027417">
    <property type="entry name" value="P-loop_NTPase"/>
</dbReference>
<gene>
    <name evidence="14" type="ORF">KVV02_001559</name>
</gene>
<dbReference type="Gene3D" id="3.40.50.300">
    <property type="entry name" value="P-loop containing nucleotide triphosphate hydrolases"/>
    <property type="match status" value="2"/>
</dbReference>
<evidence type="ECO:0000256" key="4">
    <source>
        <dbReference type="ARBA" id="ARBA00022801"/>
    </source>
</evidence>
<keyword evidence="5 10" id="KW-0347">Helicase</keyword>
<dbReference type="GO" id="GO:0009378">
    <property type="term" value="F:four-way junction helicase activity"/>
    <property type="evidence" value="ECO:0007669"/>
    <property type="project" value="TreeGrafter"/>
</dbReference>
<feature type="compositionally biased region" description="Low complexity" evidence="11">
    <location>
        <begin position="49"/>
        <end position="58"/>
    </location>
</feature>
<feature type="domain" description="Helicase C-terminal" evidence="13">
    <location>
        <begin position="340"/>
        <end position="494"/>
    </location>
</feature>
<dbReference type="GO" id="GO:0005694">
    <property type="term" value="C:chromosome"/>
    <property type="evidence" value="ECO:0007669"/>
    <property type="project" value="TreeGrafter"/>
</dbReference>
<dbReference type="PANTHER" id="PTHR13710">
    <property type="entry name" value="DNA HELICASE RECQ FAMILY MEMBER"/>
    <property type="match status" value="1"/>
</dbReference>
<dbReference type="GO" id="GO:0043138">
    <property type="term" value="F:3'-5' DNA helicase activity"/>
    <property type="evidence" value="ECO:0007669"/>
    <property type="project" value="UniProtKB-EC"/>
</dbReference>
<evidence type="ECO:0000256" key="5">
    <source>
        <dbReference type="ARBA" id="ARBA00022806"/>
    </source>
</evidence>
<evidence type="ECO:0000256" key="3">
    <source>
        <dbReference type="ARBA" id="ARBA00022741"/>
    </source>
</evidence>
<feature type="compositionally biased region" description="Basic and acidic residues" evidence="11">
    <location>
        <begin position="675"/>
        <end position="685"/>
    </location>
</feature>
<evidence type="ECO:0000256" key="9">
    <source>
        <dbReference type="ARBA" id="ARBA00034617"/>
    </source>
</evidence>
<dbReference type="PROSITE" id="PS51194">
    <property type="entry name" value="HELICASE_CTER"/>
    <property type="match status" value="1"/>
</dbReference>
<dbReference type="GO" id="GO:0003677">
    <property type="term" value="F:DNA binding"/>
    <property type="evidence" value="ECO:0007669"/>
    <property type="project" value="UniProtKB-KW"/>
</dbReference>
<dbReference type="InterPro" id="IPR032284">
    <property type="entry name" value="RecQ_Zn-bd"/>
</dbReference>
<evidence type="ECO:0000256" key="11">
    <source>
        <dbReference type="SAM" id="MobiDB-lite"/>
    </source>
</evidence>
<dbReference type="EMBL" id="JAIFTL010000153">
    <property type="protein sequence ID" value="KAG9322338.1"/>
    <property type="molecule type" value="Genomic_DNA"/>
</dbReference>
<comment type="caution">
    <text evidence="14">The sequence shown here is derived from an EMBL/GenBank/DDBJ whole genome shotgun (WGS) entry which is preliminary data.</text>
</comment>
<name>A0A9P8A101_MORAP</name>
<dbReference type="GO" id="GO:0046872">
    <property type="term" value="F:metal ion binding"/>
    <property type="evidence" value="ECO:0007669"/>
    <property type="project" value="UniProtKB-KW"/>
</dbReference>
<dbReference type="InterPro" id="IPR018982">
    <property type="entry name" value="RQC_domain"/>
</dbReference>
<feature type="region of interest" description="Disordered" evidence="11">
    <location>
        <begin position="188"/>
        <end position="210"/>
    </location>
</feature>
<comment type="subcellular location">
    <subcellularLocation>
        <location evidence="10">Nucleus</location>
    </subcellularLocation>
</comment>
<dbReference type="PANTHER" id="PTHR13710:SF105">
    <property type="entry name" value="ATP-DEPENDENT DNA HELICASE Q1"/>
    <property type="match status" value="1"/>
</dbReference>
<dbReference type="GO" id="GO:0006260">
    <property type="term" value="P:DNA replication"/>
    <property type="evidence" value="ECO:0007669"/>
    <property type="project" value="InterPro"/>
</dbReference>
<dbReference type="Pfam" id="PF00271">
    <property type="entry name" value="Helicase_C"/>
    <property type="match status" value="1"/>
</dbReference>
<dbReference type="GO" id="GO:0005737">
    <property type="term" value="C:cytoplasm"/>
    <property type="evidence" value="ECO:0007669"/>
    <property type="project" value="TreeGrafter"/>
</dbReference>
<dbReference type="NCBIfam" id="TIGR00614">
    <property type="entry name" value="recQ_fam"/>
    <property type="match status" value="1"/>
</dbReference>
<dbReference type="GO" id="GO:0005634">
    <property type="term" value="C:nucleus"/>
    <property type="evidence" value="ECO:0007669"/>
    <property type="project" value="UniProtKB-SubCell"/>
</dbReference>
<feature type="domain" description="Helicase ATP-binding" evidence="12">
    <location>
        <begin position="107"/>
        <end position="309"/>
    </location>
</feature>
<dbReference type="SMART" id="SM00490">
    <property type="entry name" value="HELICc"/>
    <property type="match status" value="1"/>
</dbReference>
<reference evidence="14" key="1">
    <citation type="submission" date="2021-07" db="EMBL/GenBank/DDBJ databases">
        <title>Draft genome of Mortierella alpina, strain LL118, isolated from an aspen leaf litter sample.</title>
        <authorList>
            <person name="Yang S."/>
            <person name="Vinatzer B.A."/>
        </authorList>
    </citation>
    <scope>NUCLEOTIDE SEQUENCE</scope>
    <source>
        <strain evidence="14">LL118</strain>
    </source>
</reference>
<accession>A0A9P8A101</accession>
<dbReference type="Pfam" id="PF00270">
    <property type="entry name" value="DEAD"/>
    <property type="match status" value="1"/>
</dbReference>
<keyword evidence="6 10" id="KW-0067">ATP-binding</keyword>
<dbReference type="InterPro" id="IPR004589">
    <property type="entry name" value="DNA_helicase_ATP-dep_RecQ"/>
</dbReference>
<dbReference type="AlphaFoldDB" id="A0A9P8A101"/>